<dbReference type="Pfam" id="PF01050">
    <property type="entry name" value="MannoseP_isomer"/>
    <property type="match status" value="1"/>
</dbReference>
<dbReference type="InterPro" id="IPR001538">
    <property type="entry name" value="Man6P_isomerase-2_C"/>
</dbReference>
<organism evidence="2 3">
    <name type="scientific">Candidatus Doudnabacteria bacterium RIFCSPLOWO2_02_FULL_48_13</name>
    <dbReference type="NCBI Taxonomy" id="1817845"/>
    <lineage>
        <taxon>Bacteria</taxon>
        <taxon>Candidatus Doudnaibacteriota</taxon>
    </lineage>
</organism>
<accession>A0A1F5Q8U4</accession>
<comment type="caution">
    <text evidence="2">The sequence shown here is derived from an EMBL/GenBank/DDBJ whole genome shotgun (WGS) entry which is preliminary data.</text>
</comment>
<dbReference type="EMBL" id="MFFF01000029">
    <property type="protein sequence ID" value="OGE98605.1"/>
    <property type="molecule type" value="Genomic_DNA"/>
</dbReference>
<gene>
    <name evidence="2" type="ORF">A3J05_01230</name>
</gene>
<dbReference type="GO" id="GO:0004475">
    <property type="term" value="F:mannose-1-phosphate guanylyltransferase (GTP) activity"/>
    <property type="evidence" value="ECO:0007669"/>
    <property type="project" value="TreeGrafter"/>
</dbReference>
<protein>
    <recommendedName>
        <fullName evidence="1">Mannose-6-phosphate isomerase type II C-terminal domain-containing protein</fullName>
    </recommendedName>
</protein>
<feature type="domain" description="Mannose-6-phosphate isomerase type II C-terminal" evidence="1">
    <location>
        <begin position="7"/>
        <end position="103"/>
    </location>
</feature>
<reference evidence="2 3" key="1">
    <citation type="journal article" date="2016" name="Nat. Commun.">
        <title>Thousands of microbial genomes shed light on interconnected biogeochemical processes in an aquifer system.</title>
        <authorList>
            <person name="Anantharaman K."/>
            <person name="Brown C.T."/>
            <person name="Hug L.A."/>
            <person name="Sharon I."/>
            <person name="Castelle C.J."/>
            <person name="Probst A.J."/>
            <person name="Thomas B.C."/>
            <person name="Singh A."/>
            <person name="Wilkins M.J."/>
            <person name="Karaoz U."/>
            <person name="Brodie E.L."/>
            <person name="Williams K.H."/>
            <person name="Hubbard S.S."/>
            <person name="Banfield J.F."/>
        </authorList>
    </citation>
    <scope>NUCLEOTIDE SEQUENCE [LARGE SCALE GENOMIC DNA]</scope>
</reference>
<dbReference type="GO" id="GO:0009298">
    <property type="term" value="P:GDP-mannose biosynthetic process"/>
    <property type="evidence" value="ECO:0007669"/>
    <property type="project" value="TreeGrafter"/>
</dbReference>
<proteinExistence type="predicted"/>
<dbReference type="SUPFAM" id="SSF51182">
    <property type="entry name" value="RmlC-like cupins"/>
    <property type="match status" value="1"/>
</dbReference>
<dbReference type="PANTHER" id="PTHR46390">
    <property type="entry name" value="MANNOSE-1-PHOSPHATE GUANYLYLTRANSFERASE"/>
    <property type="match status" value="1"/>
</dbReference>
<dbReference type="AlphaFoldDB" id="A0A1F5Q8U4"/>
<name>A0A1F5Q8U4_9BACT</name>
<dbReference type="GO" id="GO:0005976">
    <property type="term" value="P:polysaccharide metabolic process"/>
    <property type="evidence" value="ECO:0007669"/>
    <property type="project" value="InterPro"/>
</dbReference>
<evidence type="ECO:0000259" key="1">
    <source>
        <dbReference type="Pfam" id="PF01050"/>
    </source>
</evidence>
<dbReference type="InterPro" id="IPR014710">
    <property type="entry name" value="RmlC-like_jellyroll"/>
</dbReference>
<evidence type="ECO:0000313" key="3">
    <source>
        <dbReference type="Proteomes" id="UP000177235"/>
    </source>
</evidence>
<evidence type="ECO:0000313" key="2">
    <source>
        <dbReference type="EMBL" id="OGE98605.1"/>
    </source>
</evidence>
<dbReference type="Proteomes" id="UP000177235">
    <property type="component" value="Unassembled WGS sequence"/>
</dbReference>
<sequence>MPIMQEKPWGAEVWLIYSPKYALKHIVIEAGKRFSLQKHTEKMETWYVSSGDPMVTLDDKKFEAGSGDIIHIDSGTSHRVEAQKKDVEIWEVSTPELWDVTRLEDDYGR</sequence>
<dbReference type="PANTHER" id="PTHR46390:SF1">
    <property type="entry name" value="MANNOSE-1-PHOSPHATE GUANYLYLTRANSFERASE"/>
    <property type="match status" value="1"/>
</dbReference>
<dbReference type="Gene3D" id="2.60.120.10">
    <property type="entry name" value="Jelly Rolls"/>
    <property type="match status" value="1"/>
</dbReference>
<dbReference type="InterPro" id="IPR011051">
    <property type="entry name" value="RmlC_Cupin_sf"/>
</dbReference>
<dbReference type="InterPro" id="IPR051161">
    <property type="entry name" value="Mannose-6P_isomerase_type2"/>
</dbReference>